<dbReference type="PANTHER" id="PTHR37625">
    <property type="entry name" value="OUTER MEMBRANE LIPOPROTEIN-RELATED"/>
    <property type="match status" value="1"/>
</dbReference>
<reference evidence="2 3" key="1">
    <citation type="submission" date="2015-11" db="EMBL/GenBank/DDBJ databases">
        <title>Expanding the genomic diversity of Burkholderia species for the development of highly accurate diagnostics.</title>
        <authorList>
            <person name="Sahl J."/>
            <person name="Keim P."/>
            <person name="Wagner D."/>
        </authorList>
    </citation>
    <scope>NUCLEOTIDE SEQUENCE [LARGE SCALE GENOMIC DNA]</scope>
    <source>
        <strain evidence="2 3">MSMB1301WGS</strain>
    </source>
</reference>
<comment type="caution">
    <text evidence="2">The sequence shown here is derived from an EMBL/GenBank/DDBJ whole genome shotgun (WGS) entry which is preliminary data.</text>
</comment>
<accession>A0A105VPI7</accession>
<keyword evidence="1" id="KW-0732">Signal</keyword>
<gene>
    <name evidence="2" type="ORF">WT27_30320</name>
</gene>
<evidence type="ECO:0008006" key="4">
    <source>
        <dbReference type="Google" id="ProtNLM"/>
    </source>
</evidence>
<evidence type="ECO:0000256" key="1">
    <source>
        <dbReference type="SAM" id="SignalP"/>
    </source>
</evidence>
<keyword evidence="3" id="KW-1185">Reference proteome</keyword>
<protein>
    <recommendedName>
        <fullName evidence="4">Type VI secretion system lipoprotein TssJ</fullName>
    </recommendedName>
</protein>
<dbReference type="InterPro" id="IPR038706">
    <property type="entry name" value="Type_VI_SciN-like_sf"/>
</dbReference>
<dbReference type="EMBL" id="LPEQ01000048">
    <property type="protein sequence ID" value="KVV51580.1"/>
    <property type="molecule type" value="Genomic_DNA"/>
</dbReference>
<sequence length="175" mass="19124">MSRTNRMMQGIHLASAAVLTAALLSGCGAWQSVKNTTVDATRAIFNAKVKQMNLVIDSRAALNANEQGQSLPVVLRMYQLKDTKVFEKAVYVQLLDDDSTLLKADLLASTEVTLAPDATVKLSAPMADDTQVVGVVGFFRNQRDAEWQLVIPKSQWKKANPVKLVVADNRIELAP</sequence>
<dbReference type="PANTHER" id="PTHR37625:SF4">
    <property type="entry name" value="OUTER MEMBRANE LIPOPROTEIN"/>
    <property type="match status" value="1"/>
</dbReference>
<dbReference type="AlphaFoldDB" id="A0A105VPI7"/>
<dbReference type="NCBIfam" id="TIGR03352">
    <property type="entry name" value="VI_chp_3"/>
    <property type="match status" value="1"/>
</dbReference>
<dbReference type="Pfam" id="PF12790">
    <property type="entry name" value="T6SS-SciN"/>
    <property type="match status" value="1"/>
</dbReference>
<organism evidence="2 3">
    <name type="scientific">Burkholderia territorii</name>
    <dbReference type="NCBI Taxonomy" id="1503055"/>
    <lineage>
        <taxon>Bacteria</taxon>
        <taxon>Pseudomonadati</taxon>
        <taxon>Pseudomonadota</taxon>
        <taxon>Betaproteobacteria</taxon>
        <taxon>Burkholderiales</taxon>
        <taxon>Burkholderiaceae</taxon>
        <taxon>Burkholderia</taxon>
        <taxon>Burkholderia cepacia complex</taxon>
    </lineage>
</organism>
<dbReference type="Proteomes" id="UP000062317">
    <property type="component" value="Unassembled WGS sequence"/>
</dbReference>
<feature type="chain" id="PRO_5007125128" description="Type VI secretion system lipoprotein TssJ" evidence="1">
    <location>
        <begin position="32"/>
        <end position="175"/>
    </location>
</feature>
<evidence type="ECO:0000313" key="2">
    <source>
        <dbReference type="EMBL" id="KVV51580.1"/>
    </source>
</evidence>
<evidence type="ECO:0000313" key="3">
    <source>
        <dbReference type="Proteomes" id="UP000062317"/>
    </source>
</evidence>
<dbReference type="InterPro" id="IPR017734">
    <property type="entry name" value="T6SS_SciN"/>
</dbReference>
<dbReference type="Gene3D" id="2.60.40.4150">
    <property type="entry name" value="Type VI secretion system, lipoprotein SciN"/>
    <property type="match status" value="1"/>
</dbReference>
<dbReference type="PROSITE" id="PS51257">
    <property type="entry name" value="PROKAR_LIPOPROTEIN"/>
    <property type="match status" value="1"/>
</dbReference>
<name>A0A105VPI7_9BURK</name>
<feature type="signal peptide" evidence="1">
    <location>
        <begin position="1"/>
        <end position="31"/>
    </location>
</feature>
<proteinExistence type="predicted"/>